<sequence>MAHCQRSVVNGLEVEPFDIDERWPEPEARSLTQIRGDLPYTRAHTAFDAAVLQLPDLTSPSFHGTVLFLHARDICGQ</sequence>
<organism evidence="2 3">
    <name type="scientific">Heligmosomoides polygyrus</name>
    <name type="common">Parasitic roundworm</name>
    <dbReference type="NCBI Taxonomy" id="6339"/>
    <lineage>
        <taxon>Eukaryota</taxon>
        <taxon>Metazoa</taxon>
        <taxon>Ecdysozoa</taxon>
        <taxon>Nematoda</taxon>
        <taxon>Chromadorea</taxon>
        <taxon>Rhabditida</taxon>
        <taxon>Rhabditina</taxon>
        <taxon>Rhabditomorpha</taxon>
        <taxon>Strongyloidea</taxon>
        <taxon>Heligmosomidae</taxon>
        <taxon>Heligmosomoides</taxon>
    </lineage>
</organism>
<dbReference type="Proteomes" id="UP000050761">
    <property type="component" value="Unassembled WGS sequence"/>
</dbReference>
<proteinExistence type="predicted"/>
<dbReference type="WBParaSite" id="HPBE_0000859101-mRNA-1">
    <property type="protein sequence ID" value="HPBE_0000859101-mRNA-1"/>
    <property type="gene ID" value="HPBE_0000859101"/>
</dbReference>
<evidence type="ECO:0000313" key="2">
    <source>
        <dbReference type="Proteomes" id="UP000050761"/>
    </source>
</evidence>
<dbReference type="AlphaFoldDB" id="A0A183FMH1"/>
<gene>
    <name evidence="1" type="ORF">HPBE_LOCUS8592</name>
</gene>
<reference evidence="3" key="2">
    <citation type="submission" date="2019-09" db="UniProtKB">
        <authorList>
            <consortium name="WormBaseParasite"/>
        </authorList>
    </citation>
    <scope>IDENTIFICATION</scope>
</reference>
<protein>
    <submittedName>
        <fullName evidence="3">COesterase domain-containing protein</fullName>
    </submittedName>
</protein>
<evidence type="ECO:0000313" key="3">
    <source>
        <dbReference type="WBParaSite" id="HPBE_0000859101-mRNA-1"/>
    </source>
</evidence>
<keyword evidence="2" id="KW-1185">Reference proteome</keyword>
<evidence type="ECO:0000313" key="1">
    <source>
        <dbReference type="EMBL" id="VDO76998.1"/>
    </source>
</evidence>
<accession>A0A3P8BKI1</accession>
<name>A0A183FMH1_HELPZ</name>
<reference evidence="1 2" key="1">
    <citation type="submission" date="2018-11" db="EMBL/GenBank/DDBJ databases">
        <authorList>
            <consortium name="Pathogen Informatics"/>
        </authorList>
    </citation>
    <scope>NUCLEOTIDE SEQUENCE [LARGE SCALE GENOMIC DNA]</scope>
</reference>
<accession>A0A183FMH1</accession>
<dbReference type="EMBL" id="UZAH01026197">
    <property type="protein sequence ID" value="VDO76998.1"/>
    <property type="molecule type" value="Genomic_DNA"/>
</dbReference>